<sequence>MVVPQVANRRWSPDFASDALLDSRRFRILCVIDAFTRECLATMVDNSLSGVLVARKLDRLCSLRGRPDTIVSDNGTELTSNAILKWQQDVHVDWHYIAPGNPCRTGSSNLS</sequence>
<feature type="domain" description="Integrase catalytic" evidence="1">
    <location>
        <begin position="1"/>
        <end position="111"/>
    </location>
</feature>
<dbReference type="InterPro" id="IPR001584">
    <property type="entry name" value="Integrase_cat-core"/>
</dbReference>
<evidence type="ECO:0000313" key="3">
    <source>
        <dbReference type="Proteomes" id="UP000761264"/>
    </source>
</evidence>
<dbReference type="Gene3D" id="3.30.420.10">
    <property type="entry name" value="Ribonuclease H-like superfamily/Ribonuclease H"/>
    <property type="match status" value="1"/>
</dbReference>
<dbReference type="InterPro" id="IPR036397">
    <property type="entry name" value="RNaseH_sf"/>
</dbReference>
<reference evidence="2" key="1">
    <citation type="submission" date="2020-03" db="EMBL/GenBank/DDBJ databases">
        <title>Genome of Pelagibius litoralis DSM 21314T.</title>
        <authorList>
            <person name="Wang G."/>
        </authorList>
    </citation>
    <scope>NUCLEOTIDE SEQUENCE</scope>
    <source>
        <strain evidence="2">DSM 21314</strain>
    </source>
</reference>
<proteinExistence type="predicted"/>
<dbReference type="EMBL" id="JAAQPH010000021">
    <property type="protein sequence ID" value="NIA71352.1"/>
    <property type="molecule type" value="Genomic_DNA"/>
</dbReference>
<dbReference type="SUPFAM" id="SSF53098">
    <property type="entry name" value="Ribonuclease H-like"/>
    <property type="match status" value="1"/>
</dbReference>
<name>A0A967KBX6_9PROT</name>
<protein>
    <submittedName>
        <fullName evidence="2">Transposase family protein</fullName>
    </submittedName>
</protein>
<dbReference type="PANTHER" id="PTHR47515:SF1">
    <property type="entry name" value="BLR2054 PROTEIN"/>
    <property type="match status" value="1"/>
</dbReference>
<evidence type="ECO:0000259" key="1">
    <source>
        <dbReference type="PROSITE" id="PS50994"/>
    </source>
</evidence>
<gene>
    <name evidence="2" type="ORF">HBA54_22390</name>
</gene>
<dbReference type="Proteomes" id="UP000761264">
    <property type="component" value="Unassembled WGS sequence"/>
</dbReference>
<dbReference type="InterPro" id="IPR012337">
    <property type="entry name" value="RNaseH-like_sf"/>
</dbReference>
<dbReference type="PROSITE" id="PS50994">
    <property type="entry name" value="INTEGRASE"/>
    <property type="match status" value="1"/>
</dbReference>
<comment type="caution">
    <text evidence="2">The sequence shown here is derived from an EMBL/GenBank/DDBJ whole genome shotgun (WGS) entry which is preliminary data.</text>
</comment>
<evidence type="ECO:0000313" key="2">
    <source>
        <dbReference type="EMBL" id="NIA71352.1"/>
    </source>
</evidence>
<dbReference type="Pfam" id="PF00665">
    <property type="entry name" value="rve"/>
    <property type="match status" value="1"/>
</dbReference>
<accession>A0A967KBX6</accession>
<organism evidence="2 3">
    <name type="scientific">Pelagibius litoralis</name>
    <dbReference type="NCBI Taxonomy" id="374515"/>
    <lineage>
        <taxon>Bacteria</taxon>
        <taxon>Pseudomonadati</taxon>
        <taxon>Pseudomonadota</taxon>
        <taxon>Alphaproteobacteria</taxon>
        <taxon>Rhodospirillales</taxon>
        <taxon>Rhodovibrionaceae</taxon>
        <taxon>Pelagibius</taxon>
    </lineage>
</organism>
<dbReference type="PANTHER" id="PTHR47515">
    <property type="entry name" value="LOW CALCIUM RESPONSE LOCUS PROTEIN T"/>
    <property type="match status" value="1"/>
</dbReference>
<dbReference type="AlphaFoldDB" id="A0A967KBX6"/>
<dbReference type="GO" id="GO:0003676">
    <property type="term" value="F:nucleic acid binding"/>
    <property type="evidence" value="ECO:0007669"/>
    <property type="project" value="InterPro"/>
</dbReference>
<keyword evidence="3" id="KW-1185">Reference proteome</keyword>
<dbReference type="GO" id="GO:0015074">
    <property type="term" value="P:DNA integration"/>
    <property type="evidence" value="ECO:0007669"/>
    <property type="project" value="InterPro"/>
</dbReference>